<name>J9DCV6_9ZZZZ</name>
<dbReference type="InterPro" id="IPR015231">
    <property type="entry name" value="DUF1934"/>
</dbReference>
<dbReference type="InterPro" id="IPR012674">
    <property type="entry name" value="Calycin"/>
</dbReference>
<organism evidence="1">
    <name type="scientific">gut metagenome</name>
    <dbReference type="NCBI Taxonomy" id="749906"/>
    <lineage>
        <taxon>unclassified sequences</taxon>
        <taxon>metagenomes</taxon>
        <taxon>organismal metagenomes</taxon>
    </lineage>
</organism>
<dbReference type="Gene3D" id="2.40.128.20">
    <property type="match status" value="1"/>
</dbReference>
<comment type="caution">
    <text evidence="1">The sequence shown here is derived from an EMBL/GenBank/DDBJ whole genome shotgun (WGS) entry which is preliminary data.</text>
</comment>
<dbReference type="Pfam" id="PF09148">
    <property type="entry name" value="DUF1934"/>
    <property type="match status" value="1"/>
</dbReference>
<gene>
    <name evidence="1" type="ORF">EVA_00491</name>
</gene>
<evidence type="ECO:0000313" key="1">
    <source>
        <dbReference type="EMBL" id="EJX10811.1"/>
    </source>
</evidence>
<accession>J9DCV6</accession>
<protein>
    <submittedName>
        <fullName evidence="1">Protein containing DUF1934</fullName>
    </submittedName>
</protein>
<sequence>MKKKVRVFVNSAQQYDDFSDQITTNALGEYTHNRNQHIITYTEKMEGDAIVNNVLTLKKEGAELQRSGAVSSVMKFDVGATTETFYGNQYGQLDFKVCTTRYDVVINEDKINVFLHYDMFMNSQRVSRNILQISIDYLKD</sequence>
<dbReference type="SUPFAM" id="SSF50814">
    <property type="entry name" value="Lipocalins"/>
    <property type="match status" value="1"/>
</dbReference>
<dbReference type="AlphaFoldDB" id="J9DCV6"/>
<reference evidence="1" key="1">
    <citation type="journal article" date="2012" name="PLoS ONE">
        <title>Gene sets for utilization of primary and secondary nutrition supplies in the distal gut of endangered iberian lynx.</title>
        <authorList>
            <person name="Alcaide M."/>
            <person name="Messina E."/>
            <person name="Richter M."/>
            <person name="Bargiela R."/>
            <person name="Peplies J."/>
            <person name="Huws S.A."/>
            <person name="Newbold C.J."/>
            <person name="Golyshin P.N."/>
            <person name="Simon M.A."/>
            <person name="Lopez G."/>
            <person name="Yakimov M.M."/>
            <person name="Ferrer M."/>
        </authorList>
    </citation>
    <scope>NUCLEOTIDE SEQUENCE</scope>
</reference>
<proteinExistence type="predicted"/>
<dbReference type="EMBL" id="AMCI01000068">
    <property type="protein sequence ID" value="EJX10811.1"/>
    <property type="molecule type" value="Genomic_DNA"/>
</dbReference>